<evidence type="ECO:0000256" key="2">
    <source>
        <dbReference type="SAM" id="MobiDB-lite"/>
    </source>
</evidence>
<dbReference type="EMBL" id="KN847520">
    <property type="protein sequence ID" value="KIV96416.1"/>
    <property type="molecule type" value="Genomic_DNA"/>
</dbReference>
<comment type="similarity">
    <text evidence="1">Belongs to the universal ribosomal protein uS2 family.</text>
</comment>
<dbReference type="NCBIfam" id="TIGR01011">
    <property type="entry name" value="rpsB_bact"/>
    <property type="match status" value="1"/>
</dbReference>
<dbReference type="VEuPathDB" id="FungiDB:PV10_00288"/>
<evidence type="ECO:0000313" key="4">
    <source>
        <dbReference type="Proteomes" id="UP000054302"/>
    </source>
</evidence>
<dbReference type="HOGENOM" id="CLU_040318_4_2_1"/>
<dbReference type="OrthoDB" id="2320368at2759"/>
<feature type="compositionally biased region" description="Low complexity" evidence="2">
    <location>
        <begin position="47"/>
        <end position="56"/>
    </location>
</feature>
<dbReference type="InterPro" id="IPR005706">
    <property type="entry name" value="Ribosomal_uS2_bac/mit/plastid"/>
</dbReference>
<gene>
    <name evidence="3" type="ORF">PV10_00288</name>
</gene>
<organism evidence="3 4">
    <name type="scientific">Exophiala mesophila</name>
    <name type="common">Black yeast-like fungus</name>
    <dbReference type="NCBI Taxonomy" id="212818"/>
    <lineage>
        <taxon>Eukaryota</taxon>
        <taxon>Fungi</taxon>
        <taxon>Dikarya</taxon>
        <taxon>Ascomycota</taxon>
        <taxon>Pezizomycotina</taxon>
        <taxon>Eurotiomycetes</taxon>
        <taxon>Chaetothyriomycetidae</taxon>
        <taxon>Chaetothyriales</taxon>
        <taxon>Herpotrichiellaceae</taxon>
        <taxon>Exophiala</taxon>
    </lineage>
</organism>
<dbReference type="RefSeq" id="XP_016227990.1">
    <property type="nucleotide sequence ID" value="XM_016364341.1"/>
</dbReference>
<evidence type="ECO:0000313" key="3">
    <source>
        <dbReference type="EMBL" id="KIV96416.1"/>
    </source>
</evidence>
<dbReference type="PANTHER" id="PTHR12534">
    <property type="entry name" value="30S RIBOSOMAL PROTEIN S2 PROKARYOTIC AND ORGANELLAR"/>
    <property type="match status" value="1"/>
</dbReference>
<dbReference type="AlphaFoldDB" id="A0A0D1Y6Q2"/>
<dbReference type="Pfam" id="PF00318">
    <property type="entry name" value="Ribosomal_S2"/>
    <property type="match status" value="1"/>
</dbReference>
<dbReference type="GO" id="GO:0006412">
    <property type="term" value="P:translation"/>
    <property type="evidence" value="ECO:0007669"/>
    <property type="project" value="InterPro"/>
</dbReference>
<dbReference type="SUPFAM" id="SSF52313">
    <property type="entry name" value="Ribosomal protein S2"/>
    <property type="match status" value="1"/>
</dbReference>
<dbReference type="GeneID" id="27318133"/>
<dbReference type="HAMAP" id="MF_00291_B">
    <property type="entry name" value="Ribosomal_uS2_B"/>
    <property type="match status" value="1"/>
</dbReference>
<feature type="region of interest" description="Disordered" evidence="2">
    <location>
        <begin position="24"/>
        <end position="65"/>
    </location>
</feature>
<sequence>MILRQSCVRHGRTALGISARTCSRSASSVSIRGEPASDETPRRRISSRTYSTSRTSDTIDHPTPKAQQADQLASESEKQVSALGAEVNTLSQTSRILDIDDLTGSKKVADIEIEKPTLARKTASTRAKTPRWPRDPGFVDAWKKERQNPHEVERFFAYRAINRARGTDSSANRYDPKKLLTQPPKPADLTLPMLLANQCHLGHATSLWNPSNSGYIYGVRDGIHIISLDVTYAYLKRAAKVIEEVARMGGVILFVGTRPGFRDIVVNAAKEAKGYHIFDRWVPGTLSNGQQILGKCAVQVVDLKDNKLEEYDEALSQGKHQVMRPDLVVCLNPMENKVLLHECGVFTIPTIGIIDTDANPTWVTYPIPANDDSLRSVALVAGTLGQAAKEGQRRRLLEAESGRETYSTQPAKHSLDLLNTLIAMDPQERSEQEESSGS</sequence>
<evidence type="ECO:0000256" key="1">
    <source>
        <dbReference type="ARBA" id="ARBA00006242"/>
    </source>
</evidence>
<keyword evidence="3" id="KW-0687">Ribonucleoprotein</keyword>
<keyword evidence="3" id="KW-0689">Ribosomal protein</keyword>
<dbReference type="Gene3D" id="3.40.50.10490">
    <property type="entry name" value="Glucose-6-phosphate isomerase like protein, domain 1"/>
    <property type="match status" value="1"/>
</dbReference>
<protein>
    <submittedName>
        <fullName evidence="3">Ribosomal protein S2</fullName>
    </submittedName>
</protein>
<dbReference type="PRINTS" id="PR00395">
    <property type="entry name" value="RIBOSOMALS2"/>
</dbReference>
<dbReference type="STRING" id="212818.A0A0D1Y6Q2"/>
<dbReference type="Proteomes" id="UP000054302">
    <property type="component" value="Unassembled WGS sequence"/>
</dbReference>
<keyword evidence="4" id="KW-1185">Reference proteome</keyword>
<dbReference type="InterPro" id="IPR001865">
    <property type="entry name" value="Ribosomal_uS2"/>
</dbReference>
<accession>A0A0D1Y6Q2</accession>
<dbReference type="InterPro" id="IPR023591">
    <property type="entry name" value="Ribosomal_uS2_flav_dom_sf"/>
</dbReference>
<reference evidence="3 4" key="1">
    <citation type="submission" date="2015-01" db="EMBL/GenBank/DDBJ databases">
        <title>The Genome Sequence of Exophiala mesophila CBS40295.</title>
        <authorList>
            <consortium name="The Broad Institute Genomics Platform"/>
            <person name="Cuomo C."/>
            <person name="de Hoog S."/>
            <person name="Gorbushina A."/>
            <person name="Stielow B."/>
            <person name="Teixiera M."/>
            <person name="Abouelleil A."/>
            <person name="Chapman S.B."/>
            <person name="Priest M."/>
            <person name="Young S.K."/>
            <person name="Wortman J."/>
            <person name="Nusbaum C."/>
            <person name="Birren B."/>
        </authorList>
    </citation>
    <scope>NUCLEOTIDE SEQUENCE [LARGE SCALE GENOMIC DNA]</scope>
    <source>
        <strain evidence="3 4">CBS 40295</strain>
    </source>
</reference>
<dbReference type="GO" id="GO:0003735">
    <property type="term" value="F:structural constituent of ribosome"/>
    <property type="evidence" value="ECO:0007669"/>
    <property type="project" value="InterPro"/>
</dbReference>
<dbReference type="PANTHER" id="PTHR12534:SF0">
    <property type="entry name" value="SMALL RIBOSOMAL SUBUNIT PROTEIN US2M"/>
    <property type="match status" value="1"/>
</dbReference>
<dbReference type="GO" id="GO:0005763">
    <property type="term" value="C:mitochondrial small ribosomal subunit"/>
    <property type="evidence" value="ECO:0007669"/>
    <property type="project" value="TreeGrafter"/>
</dbReference>
<dbReference type="CDD" id="cd01425">
    <property type="entry name" value="RPS2"/>
    <property type="match status" value="1"/>
</dbReference>
<name>A0A0D1Y6Q2_EXOME</name>
<proteinExistence type="inferred from homology"/>